<evidence type="ECO:0000313" key="1">
    <source>
        <dbReference type="EMBL" id="KAB2931210.1"/>
    </source>
</evidence>
<dbReference type="Proteomes" id="UP000460298">
    <property type="component" value="Unassembled WGS sequence"/>
</dbReference>
<organism evidence="1 2">
    <name type="scientific">Leptonema illini</name>
    <dbReference type="NCBI Taxonomy" id="183"/>
    <lineage>
        <taxon>Bacteria</taxon>
        <taxon>Pseudomonadati</taxon>
        <taxon>Spirochaetota</taxon>
        <taxon>Spirochaetia</taxon>
        <taxon>Leptospirales</taxon>
        <taxon>Leptospiraceae</taxon>
        <taxon>Leptonema</taxon>
    </lineage>
</organism>
<proteinExistence type="predicted"/>
<dbReference type="Pfam" id="PF05973">
    <property type="entry name" value="Gp49"/>
    <property type="match status" value="1"/>
</dbReference>
<protein>
    <submittedName>
        <fullName evidence="1">Diaminopimelate decarboxylase</fullName>
    </submittedName>
</protein>
<dbReference type="AlphaFoldDB" id="A0A833H004"/>
<accession>A0A833H004</accession>
<sequence length="115" mass="13484">MWRIESTVRFERWAISLSAEDREAITAHLLVLREKGPALGRHYVDTIKGSHIKNLKEIRVQSRRKVIRILFVFTEQRIALLLTGGDKRGKSRFYEALIREAEIEYQNYLADQADL</sequence>
<dbReference type="EMBL" id="WBUI01000015">
    <property type="protein sequence ID" value="KAB2931210.1"/>
    <property type="molecule type" value="Genomic_DNA"/>
</dbReference>
<comment type="caution">
    <text evidence="1">The sequence shown here is derived from an EMBL/GenBank/DDBJ whole genome shotgun (WGS) entry which is preliminary data.</text>
</comment>
<dbReference type="InterPro" id="IPR009241">
    <property type="entry name" value="HigB-like"/>
</dbReference>
<name>A0A833H004_9LEPT</name>
<evidence type="ECO:0000313" key="2">
    <source>
        <dbReference type="Proteomes" id="UP000460298"/>
    </source>
</evidence>
<gene>
    <name evidence="1" type="ORF">F9K24_14430</name>
</gene>
<reference evidence="1 2" key="1">
    <citation type="submission" date="2019-10" db="EMBL/GenBank/DDBJ databases">
        <title>Extracellular Electron Transfer in a Candidatus Methanoperedens spp. Enrichment Culture.</title>
        <authorList>
            <person name="Berger S."/>
            <person name="Rangel Shaw D."/>
            <person name="Berben T."/>
            <person name="In 'T Zandt M."/>
            <person name="Frank J."/>
            <person name="Reimann J."/>
            <person name="Jetten M.S.M."/>
            <person name="Welte C.U."/>
        </authorList>
    </citation>
    <scope>NUCLEOTIDE SEQUENCE [LARGE SCALE GENOMIC DNA]</scope>
    <source>
        <strain evidence="1">SB12</strain>
    </source>
</reference>